<dbReference type="Pfam" id="PF09494">
    <property type="entry name" value="Slx4"/>
    <property type="match status" value="1"/>
</dbReference>
<protein>
    <recommendedName>
        <fullName evidence="8 9">Structure-specific endonuclease subunit SLX4</fullName>
    </recommendedName>
</protein>
<evidence type="ECO:0000256" key="8">
    <source>
        <dbReference type="ARBA" id="ARBA00029496"/>
    </source>
</evidence>
<reference evidence="11 12" key="1">
    <citation type="journal article" date="2014" name="BMC Genomics">
        <title>Comparative genome sequencing reveals chemotype-specific gene clusters in the toxigenic black mold Stachybotrys.</title>
        <authorList>
            <person name="Semeiks J."/>
            <person name="Borek D."/>
            <person name="Otwinowski Z."/>
            <person name="Grishin N.V."/>
        </authorList>
    </citation>
    <scope>NUCLEOTIDE SEQUENCE [LARGE SCALE GENOMIC DNA]</scope>
    <source>
        <strain evidence="12">CBS 109288 / IBT 7711</strain>
    </source>
</reference>
<evidence type="ECO:0000256" key="3">
    <source>
        <dbReference type="ARBA" id="ARBA00022553"/>
    </source>
</evidence>
<keyword evidence="5 9" id="KW-0233">DNA recombination</keyword>
<feature type="region of interest" description="Disordered" evidence="10">
    <location>
        <begin position="647"/>
        <end position="705"/>
    </location>
</feature>
<comment type="subunit">
    <text evidence="9">Forms a heterodimer with SLX1.</text>
</comment>
<comment type="subcellular location">
    <subcellularLocation>
        <location evidence="1 9">Nucleus</location>
    </subcellularLocation>
</comment>
<keyword evidence="4 9" id="KW-0227">DNA damage</keyword>
<dbReference type="HOGENOM" id="CLU_005957_1_0_1"/>
<feature type="compositionally biased region" description="Basic and acidic residues" evidence="10">
    <location>
        <begin position="135"/>
        <end position="160"/>
    </location>
</feature>
<accession>A0A084ASZ5</accession>
<evidence type="ECO:0000256" key="7">
    <source>
        <dbReference type="ARBA" id="ARBA00023242"/>
    </source>
</evidence>
<dbReference type="Proteomes" id="UP000028045">
    <property type="component" value="Unassembled WGS sequence"/>
</dbReference>
<name>A0A084ASZ5_STACB</name>
<dbReference type="EMBL" id="KL648579">
    <property type="protein sequence ID" value="KEY68424.1"/>
    <property type="molecule type" value="Genomic_DNA"/>
</dbReference>
<dbReference type="GO" id="GO:0006260">
    <property type="term" value="P:DNA replication"/>
    <property type="evidence" value="ECO:0007669"/>
    <property type="project" value="InterPro"/>
</dbReference>
<evidence type="ECO:0000256" key="2">
    <source>
        <dbReference type="ARBA" id="ARBA00006661"/>
    </source>
</evidence>
<evidence type="ECO:0000313" key="12">
    <source>
        <dbReference type="Proteomes" id="UP000028045"/>
    </source>
</evidence>
<comment type="PTM">
    <text evidence="9">Phosphorylated in response to DNA damage.</text>
</comment>
<keyword evidence="7 9" id="KW-0539">Nucleus</keyword>
<gene>
    <name evidence="9" type="primary">SLX4</name>
    <name evidence="11" type="ORF">S7711_01200</name>
</gene>
<comment type="similarity">
    <text evidence="2 9">Belongs to the SLX4 family.</text>
</comment>
<evidence type="ECO:0000256" key="5">
    <source>
        <dbReference type="ARBA" id="ARBA00023172"/>
    </source>
</evidence>
<feature type="compositionally biased region" description="Polar residues" evidence="10">
    <location>
        <begin position="616"/>
        <end position="625"/>
    </location>
</feature>
<feature type="region of interest" description="Disordered" evidence="10">
    <location>
        <begin position="717"/>
        <end position="738"/>
    </location>
</feature>
<sequence length="851" mass="91910">MASSSPGLPSLKKLASHSPPRHGGLDNSPAAKVPDHVPSSFTSAADVLKSLDRQPTLLRAPVTHSTSYEDEDSSVLIVEVATKSGLKSRKPKQAKTAAALKKPRATIKKTGNPDAAKSQKRTRKAAPQKSTTAQTKDDVENRDISHVESEEETVSRHHVDTTAPRLAKAAAFNVLETLDLELAMPRKANWTPPTSKTPIYLDLGSSQLNEQPSSSDKDHNRDVVFGNLLDKYGCEGDSQGQSLPAAGSDQDSAVLRKRKLVELVATRPAAEGTAEIVTEKLPKKKAPKKKPRTITALATAAYKVATQVEPDSPTASIQDYFPSNKKDSGPSNAEGTGKAKPKPRTKTTKISKKKIQSPKPILLSPTAALRQVADQDFVFGTSSQLAREQSPTFWQDVRAAVKASKNLDFSLFDTPLNSDTIEPVEARPKLWDAGARDVEGELLDLEVIDLVDEPLHTEADPFGYGGLEMGRTHSTDANDVTLPEVPNLVRSEGGLTGINKNDVSSKTGTLDANENLSAIEPEAAPAHETLPLQLTAVKQTTCKSRKKMDSVQSVRPSYEAYTDAQLLMEIAKYGFKPVKRRSAMIALLDQCWEGKSRMDQGGAGALESAEAEAAETTDSVSSQVPTMHKESGNQYGQVFSDVSDVEIQEPPPSAQPPPSPKRPRGRPRKEAATPSKAKTSSKKKQPESSVAAKTARGSRRPKANCTVVIEIADSASDKDDGFSDLHSSSPEPTFSPPASIDVSLSLGEESDLPLNVVPTGASQESLFSHVFKAITTAPRSTDPANPSWHEKILLYDPVVLEDLTSWLNSGQLTRVGFDGEISPAEVKQWCESKSICCLWRVSLRGKERKRY</sequence>
<keyword evidence="12" id="KW-1185">Reference proteome</keyword>
<organism evidence="11 12">
    <name type="scientific">Stachybotrys chartarum (strain CBS 109288 / IBT 7711)</name>
    <name type="common">Toxic black mold</name>
    <name type="synonym">Stilbospora chartarum</name>
    <dbReference type="NCBI Taxonomy" id="1280523"/>
    <lineage>
        <taxon>Eukaryota</taxon>
        <taxon>Fungi</taxon>
        <taxon>Dikarya</taxon>
        <taxon>Ascomycota</taxon>
        <taxon>Pezizomycotina</taxon>
        <taxon>Sordariomycetes</taxon>
        <taxon>Hypocreomycetidae</taxon>
        <taxon>Hypocreales</taxon>
        <taxon>Stachybotryaceae</taxon>
        <taxon>Stachybotrys</taxon>
    </lineage>
</organism>
<dbReference type="OrthoDB" id="5349119at2759"/>
<feature type="compositionally biased region" description="Low complexity" evidence="10">
    <location>
        <begin position="1"/>
        <end position="13"/>
    </location>
</feature>
<evidence type="ECO:0000256" key="1">
    <source>
        <dbReference type="ARBA" id="ARBA00004123"/>
    </source>
</evidence>
<evidence type="ECO:0000256" key="6">
    <source>
        <dbReference type="ARBA" id="ARBA00023204"/>
    </source>
</evidence>
<dbReference type="HAMAP" id="MF_03110">
    <property type="entry name" value="Endonuc_su_Slx4"/>
    <property type="match status" value="1"/>
</dbReference>
<dbReference type="InterPro" id="IPR018574">
    <property type="entry name" value="Structure-sp_endonuc_su_Slx4"/>
</dbReference>
<keyword evidence="3 9" id="KW-0597">Phosphoprotein</keyword>
<feature type="region of interest" description="Disordered" evidence="10">
    <location>
        <begin position="309"/>
        <end position="356"/>
    </location>
</feature>
<dbReference type="AlphaFoldDB" id="A0A084ASZ5"/>
<comment type="function">
    <text evidence="9">Regulatory subunit of the SLX1-SLX4 structure-specific endonuclease that resolves DNA secondary structures generated during DNA repair and recombination. Has endonuclease activity towards branched DNA substrates, introducing single-strand cuts in duplex DNA close to junctions with ss-DNA.</text>
</comment>
<dbReference type="GO" id="GO:0033557">
    <property type="term" value="C:Slx1-Slx4 complex"/>
    <property type="evidence" value="ECO:0007669"/>
    <property type="project" value="UniProtKB-UniRule"/>
</dbReference>
<proteinExistence type="inferred from homology"/>
<feature type="compositionally biased region" description="Basic residues" evidence="10">
    <location>
        <begin position="339"/>
        <end position="356"/>
    </location>
</feature>
<feature type="region of interest" description="Disordered" evidence="10">
    <location>
        <begin position="51"/>
        <end position="161"/>
    </location>
</feature>
<dbReference type="CDD" id="cd22999">
    <property type="entry name" value="SAP_SLX4"/>
    <property type="match status" value="1"/>
</dbReference>
<dbReference type="GO" id="GO:0017108">
    <property type="term" value="F:5'-flap endonuclease activity"/>
    <property type="evidence" value="ECO:0007669"/>
    <property type="project" value="InterPro"/>
</dbReference>
<evidence type="ECO:0000256" key="10">
    <source>
        <dbReference type="SAM" id="MobiDB-lite"/>
    </source>
</evidence>
<feature type="compositionally biased region" description="Pro residues" evidence="10">
    <location>
        <begin position="649"/>
        <end position="660"/>
    </location>
</feature>
<dbReference type="InterPro" id="IPR027784">
    <property type="entry name" value="Slx4_ascomycetes"/>
</dbReference>
<dbReference type="GO" id="GO:0006281">
    <property type="term" value="P:DNA repair"/>
    <property type="evidence" value="ECO:0007669"/>
    <property type="project" value="UniProtKB-UniRule"/>
</dbReference>
<keyword evidence="6 9" id="KW-0234">DNA repair</keyword>
<evidence type="ECO:0000256" key="9">
    <source>
        <dbReference type="HAMAP-Rule" id="MF_03110"/>
    </source>
</evidence>
<evidence type="ECO:0000313" key="11">
    <source>
        <dbReference type="EMBL" id="KEY68424.1"/>
    </source>
</evidence>
<feature type="region of interest" description="Disordered" evidence="10">
    <location>
        <begin position="598"/>
        <end position="632"/>
    </location>
</feature>
<evidence type="ECO:0000256" key="4">
    <source>
        <dbReference type="ARBA" id="ARBA00022763"/>
    </source>
</evidence>
<feature type="region of interest" description="Disordered" evidence="10">
    <location>
        <begin position="1"/>
        <end position="38"/>
    </location>
</feature>
<dbReference type="GO" id="GO:0006310">
    <property type="term" value="P:DNA recombination"/>
    <property type="evidence" value="ECO:0007669"/>
    <property type="project" value="UniProtKB-UniRule"/>
</dbReference>